<name>A0A2J6WFU8_9BACT</name>
<feature type="non-terminal residue" evidence="2">
    <location>
        <position position="179"/>
    </location>
</feature>
<comment type="caution">
    <text evidence="2">The sequence shown here is derived from an EMBL/GenBank/DDBJ whole genome shotgun (WGS) entry which is preliminary data.</text>
</comment>
<dbReference type="Proteomes" id="UP000237040">
    <property type="component" value="Unassembled WGS sequence"/>
</dbReference>
<proteinExistence type="predicted"/>
<reference evidence="2 3" key="1">
    <citation type="submission" date="2018-01" db="EMBL/GenBank/DDBJ databases">
        <title>Metagenomic assembled genomes from two thermal pools in the Uzon Caldera, Kamchatka, Russia.</title>
        <authorList>
            <person name="Wilkins L."/>
            <person name="Ettinger C."/>
        </authorList>
    </citation>
    <scope>NUCLEOTIDE SEQUENCE [LARGE SCALE GENOMIC DNA]</scope>
    <source>
        <strain evidence="2">ZAV-07</strain>
    </source>
</reference>
<keyword evidence="1" id="KW-0732">Signal</keyword>
<evidence type="ECO:0000313" key="2">
    <source>
        <dbReference type="EMBL" id="PMP68826.1"/>
    </source>
</evidence>
<feature type="signal peptide" evidence="1">
    <location>
        <begin position="1"/>
        <end position="26"/>
    </location>
</feature>
<evidence type="ECO:0000313" key="3">
    <source>
        <dbReference type="Proteomes" id="UP000237040"/>
    </source>
</evidence>
<protein>
    <submittedName>
        <fullName evidence="2">Uncharacterized protein</fullName>
    </submittedName>
</protein>
<organism evidence="2 3">
    <name type="scientific">Caldisericum exile</name>
    <dbReference type="NCBI Taxonomy" id="693075"/>
    <lineage>
        <taxon>Bacteria</taxon>
        <taxon>Pseudomonadati</taxon>
        <taxon>Caldisericota/Cryosericota group</taxon>
        <taxon>Caldisericota</taxon>
        <taxon>Caldisericia</taxon>
        <taxon>Caldisericales</taxon>
        <taxon>Caldisericaceae</taxon>
        <taxon>Caldisericum</taxon>
    </lineage>
</organism>
<feature type="chain" id="PRO_5014471266" evidence="1">
    <location>
        <begin position="27"/>
        <end position="179"/>
    </location>
</feature>
<dbReference type="EMBL" id="PNIL01000005">
    <property type="protein sequence ID" value="PMP68826.1"/>
    <property type="molecule type" value="Genomic_DNA"/>
</dbReference>
<dbReference type="AlphaFoldDB" id="A0A2J6WFU8"/>
<sequence length="179" mass="19787">MKMRNLLVVSALVLALFLGSVAFVNAGTGNGGTSNFTGRLKAAFERGFKLGVKYNLNQDIANYLGMTLDQLKTELHSGKSLVTIATEHGKTESDLVNFIVSKEKAFLDDALKSGKITQDQYNKMISNLEAKVKERVEKIAPTKKELKDAFEKGFRKGVRFGFNQDIANYLGMTLDQLKT</sequence>
<evidence type="ECO:0000256" key="1">
    <source>
        <dbReference type="SAM" id="SignalP"/>
    </source>
</evidence>
<gene>
    <name evidence="2" type="ORF">C0189_00260</name>
</gene>
<accession>A0A2J6WFU8</accession>